<dbReference type="AlphaFoldDB" id="A0A497JKZ8"/>
<dbReference type="HAMAP" id="MF_00545">
    <property type="entry name" value="Ribosomal_eS24"/>
    <property type="match status" value="1"/>
</dbReference>
<dbReference type="Gene3D" id="3.30.70.330">
    <property type="match status" value="1"/>
</dbReference>
<feature type="non-terminal residue" evidence="4">
    <location>
        <position position="84"/>
    </location>
</feature>
<dbReference type="InterPro" id="IPR001976">
    <property type="entry name" value="Ribosomal_eS24"/>
</dbReference>
<dbReference type="GO" id="GO:0003735">
    <property type="term" value="F:structural constituent of ribosome"/>
    <property type="evidence" value="ECO:0007669"/>
    <property type="project" value="InterPro"/>
</dbReference>
<dbReference type="Proteomes" id="UP000278031">
    <property type="component" value="Unassembled WGS sequence"/>
</dbReference>
<accession>A0A497JKZ8</accession>
<dbReference type="InterPro" id="IPR012678">
    <property type="entry name" value="Ribosomal_uL23/eL15/eS24_sf"/>
</dbReference>
<dbReference type="GO" id="GO:1990904">
    <property type="term" value="C:ribonucleoprotein complex"/>
    <property type="evidence" value="ECO:0007669"/>
    <property type="project" value="UniProtKB-KW"/>
</dbReference>
<dbReference type="Pfam" id="PF01282">
    <property type="entry name" value="Ribosomal_S24e"/>
    <property type="match status" value="1"/>
</dbReference>
<protein>
    <recommendedName>
        <fullName evidence="3">30S ribosomal protein S24e</fullName>
    </recommendedName>
</protein>
<dbReference type="GO" id="GO:0005840">
    <property type="term" value="C:ribosome"/>
    <property type="evidence" value="ECO:0007669"/>
    <property type="project" value="UniProtKB-KW"/>
</dbReference>
<dbReference type="EMBL" id="QMWP01000012">
    <property type="protein sequence ID" value="RLG71061.1"/>
    <property type="molecule type" value="Genomic_DNA"/>
</dbReference>
<proteinExistence type="inferred from homology"/>
<name>A0A497JKZ8_9ARCH</name>
<reference evidence="4 5" key="1">
    <citation type="submission" date="2018-06" db="EMBL/GenBank/DDBJ databases">
        <title>Extensive metabolic versatility and redundancy in microbially diverse, dynamic hydrothermal sediments.</title>
        <authorList>
            <person name="Dombrowski N."/>
            <person name="Teske A."/>
            <person name="Baker B.J."/>
        </authorList>
    </citation>
    <scope>NUCLEOTIDE SEQUENCE [LARGE SCALE GENOMIC DNA]</scope>
    <source>
        <strain evidence="4">B51_G17</strain>
    </source>
</reference>
<dbReference type="GO" id="GO:0006412">
    <property type="term" value="P:translation"/>
    <property type="evidence" value="ECO:0007669"/>
    <property type="project" value="InterPro"/>
</dbReference>
<evidence type="ECO:0000256" key="1">
    <source>
        <dbReference type="ARBA" id="ARBA00022980"/>
    </source>
</evidence>
<evidence type="ECO:0000313" key="5">
    <source>
        <dbReference type="Proteomes" id="UP000278031"/>
    </source>
</evidence>
<gene>
    <name evidence="4" type="primary">rps24e</name>
    <name evidence="4" type="ORF">DRO04_00610</name>
</gene>
<dbReference type="InterPro" id="IPR012677">
    <property type="entry name" value="Nucleotide-bd_a/b_plait_sf"/>
</dbReference>
<sequence>MEVKIIKREKNPLLRREEILFEIEDVKATPSRQEVFNKLVALLNANAELLVIKNIKSKFGTNIVEGKAHLYSSKEVLEKLEPEH</sequence>
<evidence type="ECO:0000313" key="4">
    <source>
        <dbReference type="EMBL" id="RLG71061.1"/>
    </source>
</evidence>
<organism evidence="4 5">
    <name type="scientific">Candidatus Iainarchaeum sp</name>
    <dbReference type="NCBI Taxonomy" id="3101447"/>
    <lineage>
        <taxon>Archaea</taxon>
        <taxon>Candidatus Iainarchaeota</taxon>
        <taxon>Candidatus Iainarchaeia</taxon>
        <taxon>Candidatus Iainarchaeales</taxon>
        <taxon>Candidatus Iainarchaeaceae</taxon>
        <taxon>Candidatus Iainarchaeum</taxon>
    </lineage>
</organism>
<evidence type="ECO:0000256" key="3">
    <source>
        <dbReference type="ARBA" id="ARBA00035358"/>
    </source>
</evidence>
<dbReference type="SUPFAM" id="SSF54189">
    <property type="entry name" value="Ribosomal proteins S24e, L23 and L15e"/>
    <property type="match status" value="1"/>
</dbReference>
<keyword evidence="1 4" id="KW-0689">Ribosomal protein</keyword>
<evidence type="ECO:0000256" key="2">
    <source>
        <dbReference type="ARBA" id="ARBA00023274"/>
    </source>
</evidence>
<comment type="caution">
    <text evidence="4">The sequence shown here is derived from an EMBL/GenBank/DDBJ whole genome shotgun (WGS) entry which is preliminary data.</text>
</comment>
<keyword evidence="2" id="KW-0687">Ribonucleoprotein</keyword>